<dbReference type="eggNOG" id="COG5495">
    <property type="taxonomic scope" value="Bacteria"/>
</dbReference>
<dbReference type="Gene3D" id="3.40.50.720">
    <property type="entry name" value="NAD(P)-binding Rossmann-like Domain"/>
    <property type="match status" value="1"/>
</dbReference>
<reference evidence="2 3" key="1">
    <citation type="submission" date="2013-02" db="EMBL/GenBank/DDBJ databases">
        <title>The complete genome sequence of Corynebacterium vitaeruminis DSM 20294.</title>
        <authorList>
            <person name="Ruckert C."/>
            <person name="Albersmeier A."/>
            <person name="Kalinowski J."/>
        </authorList>
    </citation>
    <scope>NUCLEOTIDE SEQUENCE [LARGE SCALE GENOMIC DNA]</scope>
    <source>
        <strain evidence="3">ATCC 10234</strain>
    </source>
</reference>
<evidence type="ECO:0000313" key="3">
    <source>
        <dbReference type="Proteomes" id="UP000019222"/>
    </source>
</evidence>
<dbReference type="Proteomes" id="UP000019222">
    <property type="component" value="Chromosome"/>
</dbReference>
<dbReference type="AlphaFoldDB" id="W5Y3X6"/>
<protein>
    <recommendedName>
        <fullName evidence="1">CGL2689-like C-terminal domain-containing protein</fullName>
    </recommendedName>
</protein>
<name>W5Y3X6_9CORY</name>
<dbReference type="HOGENOM" id="CLU_102872_0_0_11"/>
<proteinExistence type="predicted"/>
<dbReference type="Gene3D" id="1.10.1040.40">
    <property type="match status" value="1"/>
</dbReference>
<dbReference type="KEGG" id="cvt:B843_11180"/>
<dbReference type="EMBL" id="CP004353">
    <property type="protein sequence ID" value="AHI23614.1"/>
    <property type="molecule type" value="Genomic_DNA"/>
</dbReference>
<dbReference type="STRING" id="1224164.B843_11180"/>
<evidence type="ECO:0000313" key="2">
    <source>
        <dbReference type="EMBL" id="AHI23614.1"/>
    </source>
</evidence>
<feature type="domain" description="CGL2689-like C-terminal" evidence="1">
    <location>
        <begin position="134"/>
        <end position="225"/>
    </location>
</feature>
<keyword evidence="3" id="KW-1185">Reference proteome</keyword>
<dbReference type="InterPro" id="IPR054507">
    <property type="entry name" value="CGL2689-like_C"/>
</dbReference>
<organism evidence="2 3">
    <name type="scientific">Corynebacterium vitaeruminis DSM 20294</name>
    <dbReference type="NCBI Taxonomy" id="1224164"/>
    <lineage>
        <taxon>Bacteria</taxon>
        <taxon>Bacillati</taxon>
        <taxon>Actinomycetota</taxon>
        <taxon>Actinomycetes</taxon>
        <taxon>Mycobacteriales</taxon>
        <taxon>Corynebacteriaceae</taxon>
        <taxon>Corynebacterium</taxon>
    </lineage>
</organism>
<evidence type="ECO:0000259" key="1">
    <source>
        <dbReference type="Pfam" id="PF22242"/>
    </source>
</evidence>
<gene>
    <name evidence="2" type="ORF">B843_11180</name>
</gene>
<dbReference type="PATRIC" id="fig|1224164.3.peg.2254"/>
<sequence length="230" mass="25868">MQAPRMRIAVFGFSELSERLREAGHEVFQASEPREIESAQLVVLGVSPEQMEFFVEKLAVFAKRGQLFLHSCPRYTLEVFRPLVELGALCFVSIETTHEAWSVTASDEVTATVGELLLAECQLRSISVPESKLQEFVAGVAFASFRNQVEIIAYQLLDQAVTDTETQVEIVDNAAGSRALMDVGTLERCVEVIPEPADRETFRHLAKRMAQAYRAHDVEWWAMNEGMDKE</sequence>
<dbReference type="Pfam" id="PF22242">
    <property type="entry name" value="6PGD_like"/>
    <property type="match status" value="1"/>
</dbReference>
<accession>W5Y3X6</accession>